<reference evidence="2" key="1">
    <citation type="journal article" date="2021" name="Proc. Natl. Acad. Sci. U.S.A.">
        <title>A Catalog of Tens of Thousands of Viruses from Human Metagenomes Reveals Hidden Associations with Chronic Diseases.</title>
        <authorList>
            <person name="Tisza M.J."/>
            <person name="Buck C.B."/>
        </authorList>
    </citation>
    <scope>NUCLEOTIDE SEQUENCE</scope>
    <source>
        <strain evidence="2">CtgXL3</strain>
    </source>
</reference>
<evidence type="ECO:0000313" key="2">
    <source>
        <dbReference type="EMBL" id="DAE21486.1"/>
    </source>
</evidence>
<proteinExistence type="predicted"/>
<organism evidence="2">
    <name type="scientific">Myoviridae sp. ctgXL3</name>
    <dbReference type="NCBI Taxonomy" id="2826681"/>
    <lineage>
        <taxon>Viruses</taxon>
        <taxon>Duplodnaviria</taxon>
        <taxon>Heunggongvirae</taxon>
        <taxon>Uroviricota</taxon>
        <taxon>Caudoviricetes</taxon>
    </lineage>
</organism>
<name>A0A8S5QQJ5_9CAUD</name>
<sequence length="109" mass="13014">MKIKSPGTVLHTNTETQVKPSVITPDNTPPDTIEWCQCRCYERVMRCCDCHQKIDTAFHYNHYLSKHSDDQGYWWRFFCPACYEKHKDDTDLETLYRTHESCCLPDEFE</sequence>
<dbReference type="EMBL" id="BK015712">
    <property type="protein sequence ID" value="DAE21486.1"/>
    <property type="molecule type" value="Genomic_DNA"/>
</dbReference>
<accession>A0A8S5QQJ5</accession>
<feature type="region of interest" description="Disordered" evidence="1">
    <location>
        <begin position="1"/>
        <end position="28"/>
    </location>
</feature>
<protein>
    <submittedName>
        <fullName evidence="2">Uncharacterized protein</fullName>
    </submittedName>
</protein>
<evidence type="ECO:0000256" key="1">
    <source>
        <dbReference type="SAM" id="MobiDB-lite"/>
    </source>
</evidence>
<feature type="compositionally biased region" description="Polar residues" evidence="1">
    <location>
        <begin position="10"/>
        <end position="28"/>
    </location>
</feature>